<evidence type="ECO:0000256" key="3">
    <source>
        <dbReference type="ARBA" id="ARBA00022801"/>
    </source>
</evidence>
<dbReference type="InterPro" id="IPR036852">
    <property type="entry name" value="Peptidase_S8/S53_dom_sf"/>
</dbReference>
<dbReference type="InterPro" id="IPR023827">
    <property type="entry name" value="Peptidase_S8_Asp-AS"/>
</dbReference>
<dbReference type="InterPro" id="IPR022398">
    <property type="entry name" value="Peptidase_S8_His-AS"/>
</dbReference>
<dbReference type="AlphaFoldDB" id="A0A8J3RUH9"/>
<reference evidence="9 10" key="1">
    <citation type="submission" date="2021-01" db="EMBL/GenBank/DDBJ databases">
        <title>Whole genome shotgun sequence of Planobispora longispora NBRC 13918.</title>
        <authorList>
            <person name="Komaki H."/>
            <person name="Tamura T."/>
        </authorList>
    </citation>
    <scope>NUCLEOTIDE SEQUENCE [LARGE SCALE GENOMIC DNA]</scope>
    <source>
        <strain evidence="9 10">NBRC 13918</strain>
    </source>
</reference>
<dbReference type="PROSITE" id="PS51318">
    <property type="entry name" value="TAT"/>
    <property type="match status" value="1"/>
</dbReference>
<feature type="active site" description="Charge relay system" evidence="5">
    <location>
        <position position="150"/>
    </location>
</feature>
<feature type="region of interest" description="Disordered" evidence="6">
    <location>
        <begin position="460"/>
        <end position="497"/>
    </location>
</feature>
<feature type="domain" description="Peptidase S8/S53" evidence="8">
    <location>
        <begin position="141"/>
        <end position="429"/>
    </location>
</feature>
<dbReference type="PANTHER" id="PTHR43806">
    <property type="entry name" value="PEPTIDASE S8"/>
    <property type="match status" value="1"/>
</dbReference>
<evidence type="ECO:0000313" key="10">
    <source>
        <dbReference type="Proteomes" id="UP000616724"/>
    </source>
</evidence>
<keyword evidence="10" id="KW-1185">Reference proteome</keyword>
<dbReference type="Gene3D" id="3.40.50.200">
    <property type="entry name" value="Peptidase S8/S53 domain"/>
    <property type="match status" value="1"/>
</dbReference>
<dbReference type="RefSeq" id="WP_203895838.1">
    <property type="nucleotide sequence ID" value="NZ_BOOH01000077.1"/>
</dbReference>
<dbReference type="InterPro" id="IPR050131">
    <property type="entry name" value="Peptidase_S8_subtilisin-like"/>
</dbReference>
<dbReference type="PROSITE" id="PS51892">
    <property type="entry name" value="SUBTILASE"/>
    <property type="match status" value="1"/>
</dbReference>
<dbReference type="PROSITE" id="PS00137">
    <property type="entry name" value="SUBTILASE_HIS"/>
    <property type="match status" value="1"/>
</dbReference>
<dbReference type="InterPro" id="IPR015500">
    <property type="entry name" value="Peptidase_S8_subtilisin-rel"/>
</dbReference>
<evidence type="ECO:0000256" key="2">
    <source>
        <dbReference type="ARBA" id="ARBA00022670"/>
    </source>
</evidence>
<sequence length="638" mass="65685">MRLRRLLAGAIALAAASAALAAVPISASAAPDPAAPRIDPAVVSGVEAGKKVRVIVSVKDGQAVAPVAESAEAISAATRVLPDSGGKRFFVMETNRATLASLRGDERISSIWKDWLIAPAALASSTKVIGADRAHAAGATGKGQNVVILDTGIDRDHPAFTGRIIAEACFSHTLERESVRSLCPDGSDRQVGPGSANAETALCLSGGKNLCTHGSLVTGIAAGKKNAGGQVDGVAPDAGIIAIQIFTRFDSEEHCGEGKAPCVLSWGSSQIRAMDYVIELAKSHKIAAVNLSATLYGASRSPYDEYDESESCEVEPVSEEIIDLFKLGIPVVTAAGNSGKEGKIAVPACVRSAVAVGATDDSDAVASFSNRGILLDLFAPGVGITSSAPGGTQATASGTSLAAAHVTGAFALLKERVPEANGAELLKRLRDTGKPISYRNIGKTLTTPRIDLARALGLPAATPSPVPSPTVTPSATSTATPAPTHTQPGDGTGLDPLPVPDVCKRGKGGKALTAARWDVEFHESAGKLSDSTLRCYLSIVQNGSKVFPELTDAGSLGKAYKVLKPRTKSAKALLDRELLAAWLNYAHGVYNGSAKIKGATTLKSAIGVAERHRANPKATSAQLLKAAVYLNKNVNRAK</sequence>
<dbReference type="PROSITE" id="PS00136">
    <property type="entry name" value="SUBTILASE_ASP"/>
    <property type="match status" value="1"/>
</dbReference>
<keyword evidence="7" id="KW-0732">Signal</keyword>
<dbReference type="GO" id="GO:0004252">
    <property type="term" value="F:serine-type endopeptidase activity"/>
    <property type="evidence" value="ECO:0007669"/>
    <property type="project" value="UniProtKB-UniRule"/>
</dbReference>
<proteinExistence type="inferred from homology"/>
<dbReference type="PANTHER" id="PTHR43806:SF11">
    <property type="entry name" value="CEREVISIN-RELATED"/>
    <property type="match status" value="1"/>
</dbReference>
<dbReference type="SUPFAM" id="SSF52743">
    <property type="entry name" value="Subtilisin-like"/>
    <property type="match status" value="1"/>
</dbReference>
<dbReference type="InterPro" id="IPR000209">
    <property type="entry name" value="Peptidase_S8/S53_dom"/>
</dbReference>
<evidence type="ECO:0000256" key="4">
    <source>
        <dbReference type="ARBA" id="ARBA00022825"/>
    </source>
</evidence>
<comment type="similarity">
    <text evidence="1 5">Belongs to the peptidase S8 family.</text>
</comment>
<dbReference type="InterPro" id="IPR006311">
    <property type="entry name" value="TAT_signal"/>
</dbReference>
<feature type="active site" description="Charge relay system" evidence="5">
    <location>
        <position position="400"/>
    </location>
</feature>
<evidence type="ECO:0000256" key="7">
    <source>
        <dbReference type="SAM" id="SignalP"/>
    </source>
</evidence>
<dbReference type="Pfam" id="PF00082">
    <property type="entry name" value="Peptidase_S8"/>
    <property type="match status" value="1"/>
</dbReference>
<evidence type="ECO:0000313" key="9">
    <source>
        <dbReference type="EMBL" id="GIH81449.1"/>
    </source>
</evidence>
<keyword evidence="3 5" id="KW-0378">Hydrolase</keyword>
<evidence type="ECO:0000256" key="6">
    <source>
        <dbReference type="SAM" id="MobiDB-lite"/>
    </source>
</evidence>
<dbReference type="EMBL" id="BOOH01000077">
    <property type="protein sequence ID" value="GIH81449.1"/>
    <property type="molecule type" value="Genomic_DNA"/>
</dbReference>
<keyword evidence="2 5" id="KW-0645">Protease</keyword>
<evidence type="ECO:0000256" key="1">
    <source>
        <dbReference type="ARBA" id="ARBA00011073"/>
    </source>
</evidence>
<organism evidence="9 10">
    <name type="scientific">Planobispora longispora</name>
    <dbReference type="NCBI Taxonomy" id="28887"/>
    <lineage>
        <taxon>Bacteria</taxon>
        <taxon>Bacillati</taxon>
        <taxon>Actinomycetota</taxon>
        <taxon>Actinomycetes</taxon>
        <taxon>Streptosporangiales</taxon>
        <taxon>Streptosporangiaceae</taxon>
        <taxon>Planobispora</taxon>
    </lineage>
</organism>
<evidence type="ECO:0000256" key="5">
    <source>
        <dbReference type="PROSITE-ProRule" id="PRU01240"/>
    </source>
</evidence>
<feature type="compositionally biased region" description="Low complexity" evidence="6">
    <location>
        <begin position="471"/>
        <end position="484"/>
    </location>
</feature>
<protein>
    <recommendedName>
        <fullName evidence="8">Peptidase S8/S53 domain-containing protein</fullName>
    </recommendedName>
</protein>
<accession>A0A8J3RUH9</accession>
<name>A0A8J3RUH9_9ACTN</name>
<evidence type="ECO:0000259" key="8">
    <source>
        <dbReference type="Pfam" id="PF00082"/>
    </source>
</evidence>
<comment type="caution">
    <text evidence="9">The sequence shown here is derived from an EMBL/GenBank/DDBJ whole genome shotgun (WGS) entry which is preliminary data.</text>
</comment>
<gene>
    <name evidence="9" type="ORF">Plo01_78780</name>
</gene>
<feature type="signal peptide" evidence="7">
    <location>
        <begin position="1"/>
        <end position="21"/>
    </location>
</feature>
<keyword evidence="4 5" id="KW-0720">Serine protease</keyword>
<feature type="chain" id="PRO_5039311998" description="Peptidase S8/S53 domain-containing protein" evidence="7">
    <location>
        <begin position="22"/>
        <end position="638"/>
    </location>
</feature>
<dbReference type="PRINTS" id="PR00723">
    <property type="entry name" value="SUBTILISIN"/>
</dbReference>
<feature type="active site" description="Charge relay system" evidence="5">
    <location>
        <position position="213"/>
    </location>
</feature>
<dbReference type="Proteomes" id="UP000616724">
    <property type="component" value="Unassembled WGS sequence"/>
</dbReference>
<dbReference type="GO" id="GO:0006508">
    <property type="term" value="P:proteolysis"/>
    <property type="evidence" value="ECO:0007669"/>
    <property type="project" value="UniProtKB-KW"/>
</dbReference>